<dbReference type="EMBL" id="MPZN01000091">
    <property type="protein sequence ID" value="PPL14491.1"/>
    <property type="molecule type" value="Genomic_DNA"/>
</dbReference>
<evidence type="ECO:0000313" key="2">
    <source>
        <dbReference type="Proteomes" id="UP000237755"/>
    </source>
</evidence>
<accession>A0ABX5ASR4</accession>
<comment type="caution">
    <text evidence="1">The sequence shown here is derived from an EMBL/GenBank/DDBJ whole genome shotgun (WGS) entry which is preliminary data.</text>
</comment>
<dbReference type="Proteomes" id="UP000237755">
    <property type="component" value="Unassembled WGS sequence"/>
</dbReference>
<evidence type="ECO:0000313" key="1">
    <source>
        <dbReference type="EMBL" id="PPL14491.1"/>
    </source>
</evidence>
<keyword evidence="2" id="KW-1185">Reference proteome</keyword>
<name>A0ABX5ASR4_9MICO</name>
<protein>
    <submittedName>
        <fullName evidence="1">Uncharacterized protein</fullName>
    </submittedName>
</protein>
<reference evidence="1 2" key="1">
    <citation type="journal article" date="2008" name="Int. J. Syst. Evol. Microbiol.">
        <title>Leifsonia pindariensis sp. nov., isolated from the Pindari glacier of the Indian Himalayas, and emended description of the genus Leifsonia.</title>
        <authorList>
            <person name="Reddy G.S."/>
            <person name="Prabagaran S.R."/>
            <person name="Shivaji S."/>
        </authorList>
    </citation>
    <scope>NUCLEOTIDE SEQUENCE [LARGE SCALE GENOMIC DNA]</scope>
    <source>
        <strain evidence="1 2">PON 10</strain>
    </source>
</reference>
<gene>
    <name evidence="1" type="ORF">GY24_16155</name>
</gene>
<sequence length="63" mass="6294">MNSYVTTGNTIARASSGFVSTDAAAPRPLGGYVSLPASAQAAPAAGSYVQSELGRASRYVLAS</sequence>
<proteinExistence type="predicted"/>
<dbReference type="RefSeq" id="WP_104477536.1">
    <property type="nucleotide sequence ID" value="NZ_MPZN01000091.1"/>
</dbReference>
<organism evidence="1 2">
    <name type="scientific">Microterricola pindariensis</name>
    <dbReference type="NCBI Taxonomy" id="478010"/>
    <lineage>
        <taxon>Bacteria</taxon>
        <taxon>Bacillati</taxon>
        <taxon>Actinomycetota</taxon>
        <taxon>Actinomycetes</taxon>
        <taxon>Micrococcales</taxon>
        <taxon>Microbacteriaceae</taxon>
        <taxon>Microterricola</taxon>
    </lineage>
</organism>